<dbReference type="STRING" id="706191.PANA_1870"/>
<dbReference type="GO" id="GO:0008374">
    <property type="term" value="F:O-acyltransferase activity"/>
    <property type="evidence" value="ECO:0007669"/>
    <property type="project" value="TreeGrafter"/>
</dbReference>
<dbReference type="Gene3D" id="2.160.10.10">
    <property type="entry name" value="Hexapeptide repeat proteins"/>
    <property type="match status" value="1"/>
</dbReference>
<dbReference type="InterPro" id="IPR001451">
    <property type="entry name" value="Hexapep"/>
</dbReference>
<dbReference type="Pfam" id="PF00132">
    <property type="entry name" value="Hexapep"/>
    <property type="match status" value="1"/>
</dbReference>
<comment type="similarity">
    <text evidence="1">Belongs to the transferase hexapeptide repeat family.</text>
</comment>
<dbReference type="InterPro" id="IPR011004">
    <property type="entry name" value="Trimer_LpxA-like_sf"/>
</dbReference>
<keyword evidence="2" id="KW-0808">Transferase</keyword>
<evidence type="ECO:0000256" key="2">
    <source>
        <dbReference type="ARBA" id="ARBA00022679"/>
    </source>
</evidence>
<organism evidence="5 6">
    <name type="scientific">Pantoea ananatis (strain LMG 20103)</name>
    <dbReference type="NCBI Taxonomy" id="706191"/>
    <lineage>
        <taxon>Bacteria</taxon>
        <taxon>Pseudomonadati</taxon>
        <taxon>Pseudomonadota</taxon>
        <taxon>Gammaproteobacteria</taxon>
        <taxon>Enterobacterales</taxon>
        <taxon>Erwiniaceae</taxon>
        <taxon>Pantoea</taxon>
    </lineage>
</organism>
<dbReference type="NCBIfam" id="TIGR03308">
    <property type="entry name" value="phn_thr-fam"/>
    <property type="match status" value="1"/>
</dbReference>
<keyword evidence="6" id="KW-1185">Reference proteome</keyword>
<evidence type="ECO:0000256" key="4">
    <source>
        <dbReference type="ARBA" id="ARBA00023315"/>
    </source>
</evidence>
<dbReference type="PANTHER" id="PTHR23416:SF23">
    <property type="entry name" value="ACETYLTRANSFERASE C18B11.09C-RELATED"/>
    <property type="match status" value="1"/>
</dbReference>
<evidence type="ECO:0000256" key="3">
    <source>
        <dbReference type="ARBA" id="ARBA00022737"/>
    </source>
</evidence>
<dbReference type="PANTHER" id="PTHR23416">
    <property type="entry name" value="SIALIC ACID SYNTHASE-RELATED"/>
    <property type="match status" value="1"/>
</dbReference>
<evidence type="ECO:0000313" key="6">
    <source>
        <dbReference type="Proteomes" id="UP000001702"/>
    </source>
</evidence>
<dbReference type="KEGG" id="pam:PANA_1870"/>
<keyword evidence="4" id="KW-0012">Acyltransferase</keyword>
<gene>
    <name evidence="5" type="primary">cat</name>
    <name evidence="5" type="ordered locus">PANA_1870</name>
</gene>
<accession>D4GED0</accession>
<sequence length="332" mass="36670">MVLTCGLNPECRSALSTKLCSGTWRVMVRPWLLNSALLLREKESDGTDEADSGNRPDHLADHRCPYATDRSCKLTGTLTKAELTTPPFSLSIACHLSRLKWRGNRVPERHNLSRHQTSSGSLFMSLAIVKPAKLQQTEIDASVRTRETQIGSQCEILAHSYLEYSTLGDFSYVGEHCCIADSAIGRFTAIANQVRIGAPNHPMDRASQHRFTYCPEYYDATATRDHGFFSARREDRVIIGNDVWIGHGVIVLPGVTVGDGAVLAAGAVVTKDVAPYTVVGGVPAKPIRVRFHPAIATRLQQIAWWNWPLEKIMANLADFQSGDIEQFCARHG</sequence>
<dbReference type="HOGENOM" id="CLU_908650_0_0_6"/>
<keyword evidence="3" id="KW-0677">Repeat</keyword>
<dbReference type="AlphaFoldDB" id="D4GED0"/>
<dbReference type="InterPro" id="IPR017694">
    <property type="entry name" value="Phosphonate_tfrase_rpt"/>
</dbReference>
<dbReference type="eggNOG" id="COG0110">
    <property type="taxonomic scope" value="Bacteria"/>
</dbReference>
<dbReference type="CDD" id="cd03349">
    <property type="entry name" value="LbH_XAT"/>
    <property type="match status" value="1"/>
</dbReference>
<protein>
    <submittedName>
        <fullName evidence="5">Cat</fullName>
    </submittedName>
</protein>
<evidence type="ECO:0000313" key="5">
    <source>
        <dbReference type="EMBL" id="ADD77037.1"/>
    </source>
</evidence>
<reference evidence="5 6" key="1">
    <citation type="journal article" date="2010" name="J. Bacteriol.">
        <title>Genome sequence of Pantoea ananatis LMG20103, the causative agent of Eucalyptus blight and dieback.</title>
        <authorList>
            <person name="De Maayer P."/>
            <person name="Chan W.Y."/>
            <person name="Venter S.N."/>
            <person name="Toth I.K."/>
            <person name="Birch P.R."/>
            <person name="Joubert F."/>
            <person name="Coutinho T.A."/>
        </authorList>
    </citation>
    <scope>NUCLEOTIDE SEQUENCE [LARGE SCALE GENOMIC DNA]</scope>
    <source>
        <strain evidence="5 6">LMG 20103</strain>
    </source>
</reference>
<name>D4GED0_PANAM</name>
<dbReference type="SUPFAM" id="SSF51161">
    <property type="entry name" value="Trimeric LpxA-like enzymes"/>
    <property type="match status" value="1"/>
</dbReference>
<dbReference type="InterPro" id="IPR051159">
    <property type="entry name" value="Hexapeptide_acetyltransf"/>
</dbReference>
<evidence type="ECO:0000256" key="1">
    <source>
        <dbReference type="ARBA" id="ARBA00007274"/>
    </source>
</evidence>
<dbReference type="EMBL" id="CP001875">
    <property type="protein sequence ID" value="ADD77037.1"/>
    <property type="molecule type" value="Genomic_DNA"/>
</dbReference>
<proteinExistence type="inferred from homology"/>
<dbReference type="Proteomes" id="UP000001702">
    <property type="component" value="Chromosome"/>
</dbReference>
<dbReference type="PROSITE" id="PS00101">
    <property type="entry name" value="HEXAPEP_TRANSFERASES"/>
    <property type="match status" value="1"/>
</dbReference>
<dbReference type="InterPro" id="IPR018357">
    <property type="entry name" value="Hexapep_transf_CS"/>
</dbReference>